<comment type="caution">
    <text evidence="2">The sequence shown here is derived from an EMBL/GenBank/DDBJ whole genome shotgun (WGS) entry which is preliminary data.</text>
</comment>
<dbReference type="Proteomes" id="UP001341840">
    <property type="component" value="Unassembled WGS sequence"/>
</dbReference>
<dbReference type="EMBL" id="JASCZI010120883">
    <property type="protein sequence ID" value="MED6156857.1"/>
    <property type="molecule type" value="Genomic_DNA"/>
</dbReference>
<reference evidence="2 3" key="1">
    <citation type="journal article" date="2023" name="Plants (Basel)">
        <title>Bridging the Gap: Combining Genomics and Transcriptomics Approaches to Understand Stylosanthes scabra, an Orphan Legume from the Brazilian Caatinga.</title>
        <authorList>
            <person name="Ferreira-Neto J.R.C."/>
            <person name="da Silva M.D."/>
            <person name="Binneck E."/>
            <person name="de Melo N.F."/>
            <person name="da Silva R.H."/>
            <person name="de Melo A.L.T.M."/>
            <person name="Pandolfi V."/>
            <person name="Bustamante F.O."/>
            <person name="Brasileiro-Vidal A.C."/>
            <person name="Benko-Iseppon A.M."/>
        </authorList>
    </citation>
    <scope>NUCLEOTIDE SEQUENCE [LARGE SCALE GENOMIC DNA]</scope>
    <source>
        <tissue evidence="2">Leaves</tissue>
    </source>
</reference>
<evidence type="ECO:0000313" key="3">
    <source>
        <dbReference type="Proteomes" id="UP001341840"/>
    </source>
</evidence>
<accession>A0ABU6U6U6</accession>
<proteinExistence type="predicted"/>
<feature type="region of interest" description="Disordered" evidence="1">
    <location>
        <begin position="1"/>
        <end position="48"/>
    </location>
</feature>
<evidence type="ECO:0000256" key="1">
    <source>
        <dbReference type="SAM" id="MobiDB-lite"/>
    </source>
</evidence>
<protein>
    <submittedName>
        <fullName evidence="2">Uncharacterized protein</fullName>
    </submittedName>
</protein>
<gene>
    <name evidence="2" type="ORF">PIB30_018223</name>
</gene>
<feature type="compositionally biased region" description="Basic and acidic residues" evidence="1">
    <location>
        <begin position="25"/>
        <end position="42"/>
    </location>
</feature>
<evidence type="ECO:0000313" key="2">
    <source>
        <dbReference type="EMBL" id="MED6156857.1"/>
    </source>
</evidence>
<keyword evidence="3" id="KW-1185">Reference proteome</keyword>
<feature type="compositionally biased region" description="Basic and acidic residues" evidence="1">
    <location>
        <begin position="1"/>
        <end position="16"/>
    </location>
</feature>
<sequence>MEKEKEEAETAKSKEENDLEATLADAKEKGIEQQRLRDREAEASLASTEQARQELVKLAEDSAKATEDALKEQILVLALDFDVFLLEAWKEVVDGHIVDPPPEP</sequence>
<organism evidence="2 3">
    <name type="scientific">Stylosanthes scabra</name>
    <dbReference type="NCBI Taxonomy" id="79078"/>
    <lineage>
        <taxon>Eukaryota</taxon>
        <taxon>Viridiplantae</taxon>
        <taxon>Streptophyta</taxon>
        <taxon>Embryophyta</taxon>
        <taxon>Tracheophyta</taxon>
        <taxon>Spermatophyta</taxon>
        <taxon>Magnoliopsida</taxon>
        <taxon>eudicotyledons</taxon>
        <taxon>Gunneridae</taxon>
        <taxon>Pentapetalae</taxon>
        <taxon>rosids</taxon>
        <taxon>fabids</taxon>
        <taxon>Fabales</taxon>
        <taxon>Fabaceae</taxon>
        <taxon>Papilionoideae</taxon>
        <taxon>50 kb inversion clade</taxon>
        <taxon>dalbergioids sensu lato</taxon>
        <taxon>Dalbergieae</taxon>
        <taxon>Pterocarpus clade</taxon>
        <taxon>Stylosanthes</taxon>
    </lineage>
</organism>
<name>A0ABU6U6U6_9FABA</name>